<keyword evidence="9" id="KW-0234">DNA repair</keyword>
<proteinExistence type="inferred from homology"/>
<feature type="compositionally biased region" description="Polar residues" evidence="13">
    <location>
        <begin position="619"/>
        <end position="647"/>
    </location>
</feature>
<keyword evidence="16" id="KW-1185">Reference proteome</keyword>
<dbReference type="GO" id="GO:0036297">
    <property type="term" value="P:interstrand cross-link repair"/>
    <property type="evidence" value="ECO:0007669"/>
    <property type="project" value="TreeGrafter"/>
</dbReference>
<keyword evidence="4" id="KW-0255">Endonuclease</keyword>
<keyword evidence="3" id="KW-0540">Nuclease</keyword>
<dbReference type="GO" id="GO:0005634">
    <property type="term" value="C:nucleus"/>
    <property type="evidence" value="ECO:0007669"/>
    <property type="project" value="UniProtKB-SubCell"/>
</dbReference>
<dbReference type="PANTHER" id="PTHR23240:SF8">
    <property type="entry name" value="PROTEIN ARTEMIS"/>
    <property type="match status" value="1"/>
</dbReference>
<feature type="compositionally biased region" description="Acidic residues" evidence="13">
    <location>
        <begin position="449"/>
        <end position="467"/>
    </location>
</feature>
<evidence type="ECO:0000256" key="9">
    <source>
        <dbReference type="ARBA" id="ARBA00023204"/>
    </source>
</evidence>
<dbReference type="Pfam" id="PF07522">
    <property type="entry name" value="DRMBL"/>
    <property type="match status" value="1"/>
</dbReference>
<dbReference type="InterPro" id="IPR011084">
    <property type="entry name" value="DRMBL"/>
</dbReference>
<feature type="domain" description="DNA repair metallo-beta-lactamase" evidence="14">
    <location>
        <begin position="240"/>
        <end position="343"/>
    </location>
</feature>
<dbReference type="GO" id="GO:0004519">
    <property type="term" value="F:endonuclease activity"/>
    <property type="evidence" value="ECO:0007669"/>
    <property type="project" value="UniProtKB-KW"/>
</dbReference>
<feature type="compositionally biased region" description="Acidic residues" evidence="13">
    <location>
        <begin position="569"/>
        <end position="580"/>
    </location>
</feature>
<dbReference type="SUPFAM" id="SSF56281">
    <property type="entry name" value="Metallo-hydrolase/oxidoreductase"/>
    <property type="match status" value="1"/>
</dbReference>
<dbReference type="FunFam" id="3.60.15.10:FF:000018">
    <property type="entry name" value="DNA cross-link repair 1C"/>
    <property type="match status" value="1"/>
</dbReference>
<feature type="region of interest" description="Disordered" evidence="13">
    <location>
        <begin position="414"/>
        <end position="665"/>
    </location>
</feature>
<dbReference type="EMBL" id="JBCEZU010000134">
    <property type="protein sequence ID" value="KAK9525879.1"/>
    <property type="molecule type" value="Genomic_DNA"/>
</dbReference>
<dbReference type="InterPro" id="IPR036866">
    <property type="entry name" value="RibonucZ/Hydroxyglut_hydro"/>
</dbReference>
<feature type="compositionally biased region" description="Polar residues" evidence="13">
    <location>
        <begin position="531"/>
        <end position="548"/>
    </location>
</feature>
<keyword evidence="6" id="KW-0378">Hydrolase</keyword>
<evidence type="ECO:0000313" key="15">
    <source>
        <dbReference type="EMBL" id="KAK9525879.1"/>
    </source>
</evidence>
<feature type="compositionally biased region" description="Low complexity" evidence="13">
    <location>
        <begin position="581"/>
        <end position="602"/>
    </location>
</feature>
<dbReference type="Gene3D" id="3.60.15.10">
    <property type="entry name" value="Ribonuclease Z/Hydroxyacylglutathione hydrolase-like"/>
    <property type="match status" value="1"/>
</dbReference>
<reference evidence="15 16" key="1">
    <citation type="journal article" date="2024" name="Genome Biol. Evol.">
        <title>Chromosome-level genome assembly of the viviparous eelpout Zoarces viviparus.</title>
        <authorList>
            <person name="Fuhrmann N."/>
            <person name="Brasseur M.V."/>
            <person name="Bakowski C.E."/>
            <person name="Podsiadlowski L."/>
            <person name="Prost S."/>
            <person name="Krehenwinkel H."/>
            <person name="Mayer C."/>
        </authorList>
    </citation>
    <scope>NUCLEOTIDE SEQUENCE [LARGE SCALE GENOMIC DNA]</scope>
    <source>
        <strain evidence="15">NO-MEL_2022_Ind0_liver</strain>
    </source>
</reference>
<name>A0AAW1EX20_ZOAVI</name>
<evidence type="ECO:0000256" key="4">
    <source>
        <dbReference type="ARBA" id="ARBA00022759"/>
    </source>
</evidence>
<evidence type="ECO:0000256" key="5">
    <source>
        <dbReference type="ARBA" id="ARBA00022763"/>
    </source>
</evidence>
<dbReference type="PANTHER" id="PTHR23240">
    <property type="entry name" value="DNA CROSS-LINK REPAIR PROTEIN PSO2/SNM1-RELATED"/>
    <property type="match status" value="1"/>
</dbReference>
<keyword evidence="7" id="KW-0269">Exonuclease</keyword>
<evidence type="ECO:0000256" key="6">
    <source>
        <dbReference type="ARBA" id="ARBA00022801"/>
    </source>
</evidence>
<protein>
    <recommendedName>
        <fullName evidence="11">Protein artemis</fullName>
    </recommendedName>
    <alternativeName>
        <fullName evidence="12">DNA cross-link repair 1C protein</fullName>
    </alternativeName>
</protein>
<evidence type="ECO:0000259" key="14">
    <source>
        <dbReference type="Pfam" id="PF07522"/>
    </source>
</evidence>
<evidence type="ECO:0000256" key="11">
    <source>
        <dbReference type="ARBA" id="ARBA00039759"/>
    </source>
</evidence>
<dbReference type="GO" id="GO:0003684">
    <property type="term" value="F:damaged DNA binding"/>
    <property type="evidence" value="ECO:0007669"/>
    <property type="project" value="TreeGrafter"/>
</dbReference>
<keyword evidence="8" id="KW-0233">DNA recombination</keyword>
<evidence type="ECO:0000256" key="10">
    <source>
        <dbReference type="ARBA" id="ARBA00023242"/>
    </source>
</evidence>
<feature type="compositionally biased region" description="Basic and acidic residues" evidence="13">
    <location>
        <begin position="468"/>
        <end position="514"/>
    </location>
</feature>
<evidence type="ECO:0000313" key="16">
    <source>
        <dbReference type="Proteomes" id="UP001488805"/>
    </source>
</evidence>
<sequence>MSSFMGRMKEYPTVSLDRFDRENLHARAYFLSHCHKDHMKGLKGPILKRKMRFSRTVRLYCSFVTKELLLSNPKYSFWEEYIVPLELESPTQMSLVDEASGEKEEIVVTLLPAAHCPGSVMFLFEGSQGAVLYTGDFRFAAGDVSRIEHLHSGSRVKDIQSVYLDSTFYDPRFYQIPTREVCLNGISELVGNWISQSSYHVVWLNCKAAYGYEYLFTNLGEEFNTQIHVRSLAMFKKMPEILSYVTTDRRTQIHACRHPKDEEFLQGSRLPCGCTAPDGTPLRIISIKPSTMWFGERMKRTNVIIKTGASSYRACFSFHSSYSEIKNFLSYLQPVHIYPSVIPIGRTLAEVTQMLMLMCRSRSDEAASVYKPLGVLKRCMAERPTYDSDSDDGLFDGWDLAPVRKKTALDQRIHNVKAQSPQKTAPPVSVVETVTDAQPGGRNFVDCTESNDEEEDDQLQEEEEEDTTLVKEEESEGKEDTKLVKEEESEGKEDTTLVKEEVNEAMKETEKMIEAEGSGSSVPPKWDDFFTTETLTDSQNSLNSQLHSCCSVPSPAPSKMTGSQSPDLFGDEEETPDNEENLSLTLSASLSNQSSQNLDSYLPDTLILQPEQGGRGQGDSWTNAVSQAKDTNGQSELEELSGSQVSSDFDIPCTPESTMPQPDELSQLYRKLASGEEVSSHVM</sequence>
<evidence type="ECO:0000256" key="7">
    <source>
        <dbReference type="ARBA" id="ARBA00022839"/>
    </source>
</evidence>
<dbReference type="GO" id="GO:0000723">
    <property type="term" value="P:telomere maintenance"/>
    <property type="evidence" value="ECO:0007669"/>
    <property type="project" value="TreeGrafter"/>
</dbReference>
<comment type="similarity">
    <text evidence="2">Belongs to the DNA repair metallo-beta-lactamase (DRMBL) family.</text>
</comment>
<evidence type="ECO:0000256" key="12">
    <source>
        <dbReference type="ARBA" id="ARBA00042677"/>
    </source>
</evidence>
<dbReference type="GO" id="GO:0006310">
    <property type="term" value="P:DNA recombination"/>
    <property type="evidence" value="ECO:0007669"/>
    <property type="project" value="UniProtKB-KW"/>
</dbReference>
<dbReference type="Proteomes" id="UP001488805">
    <property type="component" value="Unassembled WGS sequence"/>
</dbReference>
<accession>A0AAW1EX20</accession>
<organism evidence="15 16">
    <name type="scientific">Zoarces viviparus</name>
    <name type="common">Viviparous eelpout</name>
    <name type="synonym">Blennius viviparus</name>
    <dbReference type="NCBI Taxonomy" id="48416"/>
    <lineage>
        <taxon>Eukaryota</taxon>
        <taxon>Metazoa</taxon>
        <taxon>Chordata</taxon>
        <taxon>Craniata</taxon>
        <taxon>Vertebrata</taxon>
        <taxon>Euteleostomi</taxon>
        <taxon>Actinopterygii</taxon>
        <taxon>Neopterygii</taxon>
        <taxon>Teleostei</taxon>
        <taxon>Neoteleostei</taxon>
        <taxon>Acanthomorphata</taxon>
        <taxon>Eupercaria</taxon>
        <taxon>Perciformes</taxon>
        <taxon>Cottioidei</taxon>
        <taxon>Zoarcales</taxon>
        <taxon>Zoarcidae</taxon>
        <taxon>Zoarcinae</taxon>
        <taxon>Zoarces</taxon>
    </lineage>
</organism>
<evidence type="ECO:0000256" key="2">
    <source>
        <dbReference type="ARBA" id="ARBA00010304"/>
    </source>
</evidence>
<evidence type="ECO:0000256" key="13">
    <source>
        <dbReference type="SAM" id="MobiDB-lite"/>
    </source>
</evidence>
<evidence type="ECO:0000256" key="3">
    <source>
        <dbReference type="ARBA" id="ARBA00022722"/>
    </source>
</evidence>
<keyword evidence="10" id="KW-0539">Nucleus</keyword>
<dbReference type="GO" id="GO:0035312">
    <property type="term" value="F:5'-3' DNA exonuclease activity"/>
    <property type="evidence" value="ECO:0007669"/>
    <property type="project" value="TreeGrafter"/>
</dbReference>
<dbReference type="AlphaFoldDB" id="A0AAW1EX20"/>
<dbReference type="GO" id="GO:0006303">
    <property type="term" value="P:double-strand break repair via nonhomologous end joining"/>
    <property type="evidence" value="ECO:0007669"/>
    <property type="project" value="TreeGrafter"/>
</dbReference>
<comment type="subcellular location">
    <subcellularLocation>
        <location evidence="1">Nucleus</location>
    </subcellularLocation>
</comment>
<keyword evidence="5" id="KW-0227">DNA damage</keyword>
<gene>
    <name evidence="15" type="ORF">VZT92_016552</name>
</gene>
<dbReference type="FunFam" id="3.40.50.12650:FF:000002">
    <property type="entry name" value="DNA cross-link repair 1C"/>
    <property type="match status" value="1"/>
</dbReference>
<dbReference type="Gene3D" id="3.40.50.12650">
    <property type="match status" value="1"/>
</dbReference>
<evidence type="ECO:0000256" key="1">
    <source>
        <dbReference type="ARBA" id="ARBA00004123"/>
    </source>
</evidence>
<comment type="caution">
    <text evidence="15">The sequence shown here is derived from an EMBL/GenBank/DDBJ whole genome shotgun (WGS) entry which is preliminary data.</text>
</comment>
<evidence type="ECO:0000256" key="8">
    <source>
        <dbReference type="ARBA" id="ARBA00023172"/>
    </source>
</evidence>
<dbReference type="Pfam" id="PF23023">
    <property type="entry name" value="Anti-Pycsar_Apyc1"/>
    <property type="match status" value="1"/>
</dbReference>